<accession>B8D2Q6</accession>
<organism evidence="7 8">
    <name type="scientific">Desulfurococcus amylolyticus (strain DSM 18924 / JCM 16383 / VKM B-2413 / 1221n)</name>
    <name type="common">Desulfurococcus kamchatkensis</name>
    <dbReference type="NCBI Taxonomy" id="490899"/>
    <lineage>
        <taxon>Archaea</taxon>
        <taxon>Thermoproteota</taxon>
        <taxon>Thermoprotei</taxon>
        <taxon>Desulfurococcales</taxon>
        <taxon>Desulfurococcaceae</taxon>
        <taxon>Desulfurococcus</taxon>
    </lineage>
</organism>
<keyword evidence="4 6" id="KW-1133">Transmembrane helix</keyword>
<feature type="transmembrane region" description="Helical" evidence="6">
    <location>
        <begin position="25"/>
        <end position="43"/>
    </location>
</feature>
<dbReference type="PANTHER" id="PTHR42688:SF1">
    <property type="entry name" value="BLR5212 PROTEIN"/>
    <property type="match status" value="1"/>
</dbReference>
<comment type="subcellular location">
    <subcellularLocation>
        <location evidence="1">Cell membrane</location>
        <topology evidence="1">Multi-pass membrane protein</topology>
    </subcellularLocation>
</comment>
<evidence type="ECO:0000256" key="5">
    <source>
        <dbReference type="ARBA" id="ARBA00023136"/>
    </source>
</evidence>
<evidence type="ECO:0000313" key="8">
    <source>
        <dbReference type="Proteomes" id="UP000006903"/>
    </source>
</evidence>
<evidence type="ECO:0000256" key="1">
    <source>
        <dbReference type="ARBA" id="ARBA00004651"/>
    </source>
</evidence>
<dbReference type="InterPro" id="IPR036259">
    <property type="entry name" value="MFS_trans_sf"/>
</dbReference>
<dbReference type="HOGENOM" id="CLU_2103393_0_0_2"/>
<dbReference type="SUPFAM" id="SSF103473">
    <property type="entry name" value="MFS general substrate transporter"/>
    <property type="match status" value="1"/>
</dbReference>
<protein>
    <submittedName>
        <fullName evidence="7">Major facilitator superfamily MFS_1 protein</fullName>
    </submittedName>
</protein>
<keyword evidence="5 6" id="KW-0472">Membrane</keyword>
<evidence type="ECO:0000256" key="3">
    <source>
        <dbReference type="ARBA" id="ARBA00022692"/>
    </source>
</evidence>
<feature type="transmembrane region" description="Helical" evidence="6">
    <location>
        <begin position="55"/>
        <end position="78"/>
    </location>
</feature>
<dbReference type="Proteomes" id="UP000006903">
    <property type="component" value="Chromosome"/>
</dbReference>
<reference evidence="7 8" key="1">
    <citation type="journal article" date="2009" name="J. Bacteriol.">
        <title>Complete genome sequence of the anaerobic, protein-degrading hyperthermophilic crenarchaeon Desulfurococcus kamchatkensis.</title>
        <authorList>
            <person name="Ravin N.V."/>
            <person name="Mardanov A.V."/>
            <person name="Beletsky A.V."/>
            <person name="Kublanov I.V."/>
            <person name="Kolganova T.V."/>
            <person name="Lebedinsky A.V."/>
            <person name="Chernyh N.A."/>
            <person name="Bonch-Osmolovskaya E.A."/>
            <person name="Skryabin K.G."/>
        </authorList>
    </citation>
    <scope>NUCLEOTIDE SEQUENCE [LARGE SCALE GENOMIC DNA]</scope>
    <source>
        <strain evidence="8">DSM 18924 / JCM 16383 / VKM B-2413 / 1221n</strain>
    </source>
</reference>
<dbReference type="EMBL" id="CP001140">
    <property type="protein sequence ID" value="ACL10427.1"/>
    <property type="molecule type" value="Genomic_DNA"/>
</dbReference>
<proteinExistence type="predicted"/>
<dbReference type="KEGG" id="dka:DKAM_0098"/>
<evidence type="ECO:0000256" key="6">
    <source>
        <dbReference type="SAM" id="Phobius"/>
    </source>
</evidence>
<dbReference type="eggNOG" id="arCOG00132">
    <property type="taxonomic scope" value="Archaea"/>
</dbReference>
<dbReference type="PANTHER" id="PTHR42688">
    <property type="entry name" value="CONSERVED PROTEIN"/>
    <property type="match status" value="1"/>
</dbReference>
<name>B8D2Q6_DESA1</name>
<dbReference type="GO" id="GO:0005886">
    <property type="term" value="C:plasma membrane"/>
    <property type="evidence" value="ECO:0007669"/>
    <property type="project" value="UniProtKB-SubCell"/>
</dbReference>
<keyword evidence="2" id="KW-1003">Cell membrane</keyword>
<dbReference type="AlphaFoldDB" id="B8D2Q6"/>
<sequence>MADVVYEGDRSVSGAFLESLKTPQVMVSLIGLGEFVGTLLRFLSGFLATYIGSSAALWALTVTGYAVTYLSIPLLAFATSWGQAALLYTVDRVGKGLRTPARDAILSEVADSTTT</sequence>
<evidence type="ECO:0000313" key="7">
    <source>
        <dbReference type="EMBL" id="ACL10427.1"/>
    </source>
</evidence>
<gene>
    <name evidence="7" type="ordered locus">DKAM_0098</name>
</gene>
<evidence type="ECO:0000256" key="4">
    <source>
        <dbReference type="ARBA" id="ARBA00022989"/>
    </source>
</evidence>
<evidence type="ECO:0000256" key="2">
    <source>
        <dbReference type="ARBA" id="ARBA00022475"/>
    </source>
</evidence>
<dbReference type="InterPro" id="IPR052425">
    <property type="entry name" value="Uncharacterized_MFS-type"/>
</dbReference>
<keyword evidence="3 6" id="KW-0812">Transmembrane</keyword>